<dbReference type="PRINTS" id="PR00419">
    <property type="entry name" value="ADXRDTASE"/>
</dbReference>
<dbReference type="PANTHER" id="PTHR42923:SF3">
    <property type="entry name" value="PROTOPORPHYRINOGEN OXIDASE"/>
    <property type="match status" value="1"/>
</dbReference>
<dbReference type="InterPro" id="IPR002937">
    <property type="entry name" value="Amino_oxidase"/>
</dbReference>
<dbReference type="PANTHER" id="PTHR42923">
    <property type="entry name" value="PROTOPORPHYRINOGEN OXIDASE"/>
    <property type="match status" value="1"/>
</dbReference>
<feature type="domain" description="Amine oxidase" evidence="13">
    <location>
        <begin position="10"/>
        <end position="469"/>
    </location>
</feature>
<dbReference type="SUPFAM" id="SSF54373">
    <property type="entry name" value="FAD-linked reductases, C-terminal domain"/>
    <property type="match status" value="1"/>
</dbReference>
<comment type="cofactor">
    <cofactor evidence="2 12">
        <name>FAD</name>
        <dbReference type="ChEBI" id="CHEBI:57692"/>
    </cofactor>
</comment>
<proteinExistence type="inferred from homology"/>
<dbReference type="Gene3D" id="1.10.3110.10">
    <property type="entry name" value="protoporphyrinogen ix oxidase, domain 3"/>
    <property type="match status" value="1"/>
</dbReference>
<gene>
    <name evidence="14" type="ORF">M5J20_07565</name>
</gene>
<dbReference type="SUPFAM" id="SSF51905">
    <property type="entry name" value="FAD/NAD(P)-binding domain"/>
    <property type="match status" value="1"/>
</dbReference>
<dbReference type="EC" id="1.3.3.15" evidence="6 12"/>
<evidence type="ECO:0000256" key="7">
    <source>
        <dbReference type="ARBA" id="ARBA00019046"/>
    </source>
</evidence>
<comment type="function">
    <text evidence="3 12">Involved in coproporphyrin-dependent heme b biosynthesis. Catalyzes the oxidation of coproporphyrinogen III to coproporphyrin III.</text>
</comment>
<dbReference type="InterPro" id="IPR004572">
    <property type="entry name" value="Protoporphyrinogen_oxidase"/>
</dbReference>
<dbReference type="Pfam" id="PF01593">
    <property type="entry name" value="Amino_oxidase"/>
    <property type="match status" value="1"/>
</dbReference>
<dbReference type="GO" id="GO:0004729">
    <property type="term" value="F:oxygen-dependent protoporphyrinogen oxidase activity"/>
    <property type="evidence" value="ECO:0007669"/>
    <property type="project" value="UniProtKB-EC"/>
</dbReference>
<keyword evidence="11 12" id="KW-0350">Heme biosynthesis</keyword>
<evidence type="ECO:0000256" key="11">
    <source>
        <dbReference type="ARBA" id="ARBA00023133"/>
    </source>
</evidence>
<evidence type="ECO:0000256" key="4">
    <source>
        <dbReference type="ARBA" id="ARBA00004744"/>
    </source>
</evidence>
<dbReference type="NCBIfam" id="TIGR00562">
    <property type="entry name" value="proto_IX_ox"/>
    <property type="match status" value="1"/>
</dbReference>
<evidence type="ECO:0000259" key="13">
    <source>
        <dbReference type="Pfam" id="PF01593"/>
    </source>
</evidence>
<evidence type="ECO:0000256" key="2">
    <source>
        <dbReference type="ARBA" id="ARBA00001974"/>
    </source>
</evidence>
<evidence type="ECO:0000256" key="1">
    <source>
        <dbReference type="ARBA" id="ARBA00001755"/>
    </source>
</evidence>
<evidence type="ECO:0000256" key="8">
    <source>
        <dbReference type="ARBA" id="ARBA00022630"/>
    </source>
</evidence>
<dbReference type="NCBIfam" id="NF008841">
    <property type="entry name" value="PRK11883.1-1"/>
    <property type="match status" value="1"/>
</dbReference>
<comment type="pathway">
    <text evidence="4 12">Porphyrin-containing compound metabolism; protoheme biosynthesis.</text>
</comment>
<evidence type="ECO:0000313" key="15">
    <source>
        <dbReference type="Proteomes" id="UP001204000"/>
    </source>
</evidence>
<dbReference type="Gene3D" id="3.90.660.20">
    <property type="entry name" value="Protoporphyrinogen oxidase, mitochondrial, domain 2"/>
    <property type="match status" value="1"/>
</dbReference>
<comment type="similarity">
    <text evidence="5 12">Belongs to the protoporphyrinogen/coproporphyrinogen oxidase family. Coproporphyrinogen III oxidase subfamily.</text>
</comment>
<comment type="caution">
    <text evidence="14">The sequence shown here is derived from an EMBL/GenBank/DDBJ whole genome shotgun (WGS) entry which is preliminary data.</text>
</comment>
<protein>
    <recommendedName>
        <fullName evidence="7 12">Coproporphyrinogen III oxidase</fullName>
        <ecNumber evidence="6 12">1.3.3.15</ecNumber>
    </recommendedName>
</protein>
<keyword evidence="10 12" id="KW-0560">Oxidoreductase</keyword>
<dbReference type="RefSeq" id="WP_253578141.1">
    <property type="nucleotide sequence ID" value="NZ_JAMFTQ010000008.1"/>
</dbReference>
<dbReference type="EMBL" id="JAMFTQ010000008">
    <property type="protein sequence ID" value="MCP1388048.1"/>
    <property type="molecule type" value="Genomic_DNA"/>
</dbReference>
<keyword evidence="15" id="KW-1185">Reference proteome</keyword>
<sequence length="470" mass="49867">MRIAIIGAGLAGLTVAYELRDSGHEVDVYEATDRLGGKLFTVPFEAGPTDMGAEAFMARRTDAVDFFTELGLGDSLVEPSGLGSLVYVDGRLEPLPRAGIMGIPATSEPVAHLVSAETAARIDAEGEQPGFEWEPGQDVNVGTLVRQRYGDEVVDNVVTSLLGGVYSCAADDLGVRATIPQLAAEFDRLAADGPVHLSRAVANLERARKELPTGQGAVFNAFREGYQEVYELLAEKSGADIYVDAFISGVERLKPLHGNKDHGEGFTLKGGERDEDGKDIVYDRVVLAVPAPTASLLLKQIAPEASARLSSVKLANSAVVGMRFATDEGLPQNSGILVAAGEEGVRAKAFTLSSRKWPHLAERGGALVRASFGRFGDDVALRASEDDLVDWALDDLEAITGFDGREAGLEEIYVQRWFGGIPRYDETHLATVADVATALPEDIAVVGAWVGGVGVPAVIAQARAAAQQLR</sequence>
<name>A0ABT1G4Q5_9CORY</name>
<organism evidence="14 15">
    <name type="scientific">Corynebacterium stercoris</name>
    <dbReference type="NCBI Taxonomy" id="2943490"/>
    <lineage>
        <taxon>Bacteria</taxon>
        <taxon>Bacillati</taxon>
        <taxon>Actinomycetota</taxon>
        <taxon>Actinomycetes</taxon>
        <taxon>Mycobacteriales</taxon>
        <taxon>Corynebacteriaceae</taxon>
        <taxon>Corynebacterium</taxon>
    </lineage>
</organism>
<keyword evidence="9 12" id="KW-0274">FAD</keyword>
<evidence type="ECO:0000256" key="6">
    <source>
        <dbReference type="ARBA" id="ARBA00012402"/>
    </source>
</evidence>
<evidence type="ECO:0000256" key="5">
    <source>
        <dbReference type="ARBA" id="ARBA00008310"/>
    </source>
</evidence>
<keyword evidence="12" id="KW-0963">Cytoplasm</keyword>
<evidence type="ECO:0000313" key="14">
    <source>
        <dbReference type="EMBL" id="MCP1388048.1"/>
    </source>
</evidence>
<evidence type="ECO:0000256" key="3">
    <source>
        <dbReference type="ARBA" id="ARBA00002185"/>
    </source>
</evidence>
<evidence type="ECO:0000256" key="12">
    <source>
        <dbReference type="RuleBase" id="RU364052"/>
    </source>
</evidence>
<comment type="catalytic activity">
    <reaction evidence="1">
        <text>coproporphyrinogen III + 3 O2 = coproporphyrin III + 3 H2O2</text>
        <dbReference type="Rhea" id="RHEA:43436"/>
        <dbReference type="ChEBI" id="CHEBI:15379"/>
        <dbReference type="ChEBI" id="CHEBI:16240"/>
        <dbReference type="ChEBI" id="CHEBI:57309"/>
        <dbReference type="ChEBI" id="CHEBI:131725"/>
        <dbReference type="EC" id="1.3.3.15"/>
    </reaction>
    <physiologicalReaction direction="left-to-right" evidence="1">
        <dbReference type="Rhea" id="RHEA:43437"/>
    </physiologicalReaction>
</comment>
<accession>A0ABT1G4Q5</accession>
<keyword evidence="8 12" id="KW-0285">Flavoprotein</keyword>
<dbReference type="InterPro" id="IPR050464">
    <property type="entry name" value="Zeta_carotene_desat/Oxidored"/>
</dbReference>
<comment type="subcellular location">
    <subcellularLocation>
        <location evidence="12">Cytoplasm</location>
    </subcellularLocation>
</comment>
<dbReference type="Gene3D" id="3.50.50.60">
    <property type="entry name" value="FAD/NAD(P)-binding domain"/>
    <property type="match status" value="1"/>
</dbReference>
<reference evidence="14" key="1">
    <citation type="submission" date="2022-05" db="EMBL/GenBank/DDBJ databases">
        <title>Corynebacterium sp. TA-R-1 sp. nov., isolated from human feces.</title>
        <authorList>
            <person name="Shamsuzzaman M."/>
            <person name="Dahal R.H."/>
        </authorList>
    </citation>
    <scope>NUCLEOTIDE SEQUENCE</scope>
    <source>
        <strain evidence="14">TA-R-1</strain>
    </source>
</reference>
<evidence type="ECO:0000256" key="9">
    <source>
        <dbReference type="ARBA" id="ARBA00022827"/>
    </source>
</evidence>
<dbReference type="Proteomes" id="UP001204000">
    <property type="component" value="Unassembled WGS sequence"/>
</dbReference>
<evidence type="ECO:0000256" key="10">
    <source>
        <dbReference type="ARBA" id="ARBA00023002"/>
    </source>
</evidence>
<dbReference type="InterPro" id="IPR036188">
    <property type="entry name" value="FAD/NAD-bd_sf"/>
</dbReference>